<dbReference type="AlphaFoldDB" id="A0A8T1Q9X6"/>
<comment type="caution">
    <text evidence="1">The sequence shown here is derived from an EMBL/GenBank/DDBJ whole genome shotgun (WGS) entry which is preliminary data.</text>
</comment>
<keyword evidence="2" id="KW-1185">Reference proteome</keyword>
<proteinExistence type="predicted"/>
<dbReference type="Proteomes" id="UP000811609">
    <property type="component" value="Chromosome 6"/>
</dbReference>
<organism evidence="1 2">
    <name type="scientific">Carya illinoinensis</name>
    <name type="common">Pecan</name>
    <dbReference type="NCBI Taxonomy" id="32201"/>
    <lineage>
        <taxon>Eukaryota</taxon>
        <taxon>Viridiplantae</taxon>
        <taxon>Streptophyta</taxon>
        <taxon>Embryophyta</taxon>
        <taxon>Tracheophyta</taxon>
        <taxon>Spermatophyta</taxon>
        <taxon>Magnoliopsida</taxon>
        <taxon>eudicotyledons</taxon>
        <taxon>Gunneridae</taxon>
        <taxon>Pentapetalae</taxon>
        <taxon>rosids</taxon>
        <taxon>fabids</taxon>
        <taxon>Fagales</taxon>
        <taxon>Juglandaceae</taxon>
        <taxon>Carya</taxon>
    </lineage>
</organism>
<evidence type="ECO:0000313" key="2">
    <source>
        <dbReference type="Proteomes" id="UP000811609"/>
    </source>
</evidence>
<name>A0A8T1Q9X6_CARIL</name>
<protein>
    <submittedName>
        <fullName evidence="1">Uncharacterized protein</fullName>
    </submittedName>
</protein>
<gene>
    <name evidence="1" type="ORF">CIPAW_06G090900</name>
</gene>
<evidence type="ECO:0000313" key="1">
    <source>
        <dbReference type="EMBL" id="KAG6651143.1"/>
    </source>
</evidence>
<dbReference type="EMBL" id="CM031814">
    <property type="protein sequence ID" value="KAG6651143.1"/>
    <property type="molecule type" value="Genomic_DNA"/>
</dbReference>
<accession>A0A8T1Q9X6</accession>
<sequence length="35" mass="4013">MEQNFWHLFPHISRCMNFARVVASNILMASSISSS</sequence>
<reference evidence="1" key="1">
    <citation type="submission" date="2020-12" db="EMBL/GenBank/DDBJ databases">
        <title>WGS assembly of Carya illinoinensis cv. Pawnee.</title>
        <authorList>
            <person name="Platts A."/>
            <person name="Shu S."/>
            <person name="Wright S."/>
            <person name="Barry K."/>
            <person name="Edger P."/>
            <person name="Pires J.C."/>
            <person name="Schmutz J."/>
        </authorList>
    </citation>
    <scope>NUCLEOTIDE SEQUENCE</scope>
    <source>
        <tissue evidence="1">Leaf</tissue>
    </source>
</reference>